<proteinExistence type="predicted"/>
<protein>
    <submittedName>
        <fullName evidence="2">Uncharacterized protein</fullName>
    </submittedName>
</protein>
<comment type="caution">
    <text evidence="2">The sequence shown here is derived from an EMBL/GenBank/DDBJ whole genome shotgun (WGS) entry which is preliminary data.</text>
</comment>
<evidence type="ECO:0000256" key="1">
    <source>
        <dbReference type="SAM" id="MobiDB-lite"/>
    </source>
</evidence>
<organism evidence="2 3">
    <name type="scientific">Geodia barretti</name>
    <name type="common">Barrett's horny sponge</name>
    <dbReference type="NCBI Taxonomy" id="519541"/>
    <lineage>
        <taxon>Eukaryota</taxon>
        <taxon>Metazoa</taxon>
        <taxon>Porifera</taxon>
        <taxon>Demospongiae</taxon>
        <taxon>Heteroscleromorpha</taxon>
        <taxon>Tetractinellida</taxon>
        <taxon>Astrophorina</taxon>
        <taxon>Geodiidae</taxon>
        <taxon>Geodia</taxon>
    </lineage>
</organism>
<gene>
    <name evidence="2" type="ORF">GBAR_LOCUS17366</name>
</gene>
<evidence type="ECO:0000313" key="2">
    <source>
        <dbReference type="EMBL" id="CAI8030641.1"/>
    </source>
</evidence>
<dbReference type="Proteomes" id="UP001174909">
    <property type="component" value="Unassembled WGS sequence"/>
</dbReference>
<sequence>MGPPLRRQCQGRVPGYQGFLASPAGGRRR</sequence>
<feature type="region of interest" description="Disordered" evidence="1">
    <location>
        <begin position="1"/>
        <end position="29"/>
    </location>
</feature>
<accession>A0AA35WVS0</accession>
<dbReference type="AlphaFoldDB" id="A0AA35WVS0"/>
<dbReference type="EMBL" id="CASHTH010002488">
    <property type="protein sequence ID" value="CAI8030641.1"/>
    <property type="molecule type" value="Genomic_DNA"/>
</dbReference>
<reference evidence="2" key="1">
    <citation type="submission" date="2023-03" db="EMBL/GenBank/DDBJ databases">
        <authorList>
            <person name="Steffen K."/>
            <person name="Cardenas P."/>
        </authorList>
    </citation>
    <scope>NUCLEOTIDE SEQUENCE</scope>
</reference>
<keyword evidence="3" id="KW-1185">Reference proteome</keyword>
<evidence type="ECO:0000313" key="3">
    <source>
        <dbReference type="Proteomes" id="UP001174909"/>
    </source>
</evidence>
<name>A0AA35WVS0_GEOBA</name>